<organism evidence="7 8">
    <name type="scientific">Cercospora kikuchii</name>
    <dbReference type="NCBI Taxonomy" id="84275"/>
    <lineage>
        <taxon>Eukaryota</taxon>
        <taxon>Fungi</taxon>
        <taxon>Dikarya</taxon>
        <taxon>Ascomycota</taxon>
        <taxon>Pezizomycotina</taxon>
        <taxon>Dothideomycetes</taxon>
        <taxon>Dothideomycetidae</taxon>
        <taxon>Mycosphaerellales</taxon>
        <taxon>Mycosphaerellaceae</taxon>
        <taxon>Cercospora</taxon>
    </lineage>
</organism>
<keyword evidence="8" id="KW-1185">Reference proteome</keyword>
<protein>
    <recommendedName>
        <fullName evidence="6">Zn(2)-C6 fungal-type domain-containing protein</fullName>
    </recommendedName>
</protein>
<evidence type="ECO:0000313" key="7">
    <source>
        <dbReference type="EMBL" id="GIZ40182.1"/>
    </source>
</evidence>
<dbReference type="RefSeq" id="XP_044654669.1">
    <property type="nucleotide sequence ID" value="XM_044798734.1"/>
</dbReference>
<dbReference type="PROSITE" id="PS50048">
    <property type="entry name" value="ZN2_CY6_FUNGAL_2"/>
    <property type="match status" value="1"/>
</dbReference>
<dbReference type="Proteomes" id="UP000825890">
    <property type="component" value="Unassembled WGS sequence"/>
</dbReference>
<dbReference type="InterPro" id="IPR050675">
    <property type="entry name" value="OAF3"/>
</dbReference>
<evidence type="ECO:0000256" key="3">
    <source>
        <dbReference type="ARBA" id="ARBA00023125"/>
    </source>
</evidence>
<dbReference type="GO" id="GO:0003677">
    <property type="term" value="F:DNA binding"/>
    <property type="evidence" value="ECO:0007669"/>
    <property type="project" value="UniProtKB-KW"/>
</dbReference>
<dbReference type="GeneID" id="68289109"/>
<dbReference type="GO" id="GO:0000981">
    <property type="term" value="F:DNA-binding transcription factor activity, RNA polymerase II-specific"/>
    <property type="evidence" value="ECO:0007669"/>
    <property type="project" value="InterPro"/>
</dbReference>
<evidence type="ECO:0000256" key="1">
    <source>
        <dbReference type="ARBA" id="ARBA00022723"/>
    </source>
</evidence>
<dbReference type="InterPro" id="IPR013700">
    <property type="entry name" value="AflR"/>
</dbReference>
<keyword evidence="5" id="KW-0539">Nucleus</keyword>
<evidence type="ECO:0000256" key="4">
    <source>
        <dbReference type="ARBA" id="ARBA00023163"/>
    </source>
</evidence>
<accession>A0A9P3CBH0</accession>
<keyword evidence="4" id="KW-0804">Transcription</keyword>
<dbReference type="CDD" id="cd00067">
    <property type="entry name" value="GAL4"/>
    <property type="match status" value="1"/>
</dbReference>
<evidence type="ECO:0000256" key="5">
    <source>
        <dbReference type="ARBA" id="ARBA00023242"/>
    </source>
</evidence>
<dbReference type="GO" id="GO:0005634">
    <property type="term" value="C:nucleus"/>
    <property type="evidence" value="ECO:0007669"/>
    <property type="project" value="InterPro"/>
</dbReference>
<keyword evidence="3" id="KW-0238">DNA-binding</keyword>
<evidence type="ECO:0000313" key="8">
    <source>
        <dbReference type="Proteomes" id="UP000825890"/>
    </source>
</evidence>
<reference evidence="7 8" key="1">
    <citation type="submission" date="2021-01" db="EMBL/GenBank/DDBJ databases">
        <title>Cercospora kikuchii MAFF 305040 whole genome shotgun sequence.</title>
        <authorList>
            <person name="Kashiwa T."/>
            <person name="Suzuki T."/>
        </authorList>
    </citation>
    <scope>NUCLEOTIDE SEQUENCE [LARGE SCALE GENOMIC DNA]</scope>
    <source>
        <strain evidence="7 8">MAFF 305040</strain>
    </source>
</reference>
<dbReference type="InterPro" id="IPR001138">
    <property type="entry name" value="Zn2Cys6_DnaBD"/>
</dbReference>
<dbReference type="GO" id="GO:0008270">
    <property type="term" value="F:zinc ion binding"/>
    <property type="evidence" value="ECO:0007669"/>
    <property type="project" value="InterPro"/>
</dbReference>
<dbReference type="AlphaFoldDB" id="A0A9P3CBH0"/>
<dbReference type="GO" id="GO:0045122">
    <property type="term" value="P:aflatoxin biosynthetic process"/>
    <property type="evidence" value="ECO:0007669"/>
    <property type="project" value="InterPro"/>
</dbReference>
<dbReference type="EMBL" id="BOLY01000002">
    <property type="protein sequence ID" value="GIZ40182.1"/>
    <property type="molecule type" value="Genomic_DNA"/>
</dbReference>
<feature type="domain" description="Zn(2)-C6 fungal-type" evidence="6">
    <location>
        <begin position="10"/>
        <end position="41"/>
    </location>
</feature>
<evidence type="ECO:0000259" key="6">
    <source>
        <dbReference type="PROSITE" id="PS50048"/>
    </source>
</evidence>
<dbReference type="SMART" id="SM00066">
    <property type="entry name" value="GAL4"/>
    <property type="match status" value="1"/>
</dbReference>
<dbReference type="PANTHER" id="PTHR31069">
    <property type="entry name" value="OLEATE-ACTIVATED TRANSCRIPTION FACTOR 1-RELATED"/>
    <property type="match status" value="1"/>
</dbReference>
<dbReference type="Gene3D" id="4.10.240.10">
    <property type="entry name" value="Zn(2)-C6 fungal-type DNA-binding domain"/>
    <property type="match status" value="1"/>
</dbReference>
<dbReference type="InterPro" id="IPR036864">
    <property type="entry name" value="Zn2-C6_fun-type_DNA-bd_sf"/>
</dbReference>
<proteinExistence type="predicted"/>
<dbReference type="Pfam" id="PF00172">
    <property type="entry name" value="Zn_clus"/>
    <property type="match status" value="1"/>
</dbReference>
<keyword evidence="2" id="KW-0805">Transcription regulation</keyword>
<keyword evidence="1" id="KW-0479">Metal-binding</keyword>
<dbReference type="Pfam" id="PF08493">
    <property type="entry name" value="AflR"/>
    <property type="match status" value="1"/>
</dbReference>
<sequence>MSNAPKVRDSCDQCSQQKIKCGKQRPRCARCVSKGLETCHYSVSMRIGRPPRNRAEPLLAESTIKDPTSPHPDPDTEQEWPMTNASMLFDDLGWSLASEDVNIPTSKDNFDTQFFLDEDLAVLDATSSTTRAGADALQYVPPAPMMTFEPLDCRSLSATGESNPVTSSGSSDCLTCIIQLLDDMHVRNPLCNDGAGTHRHSNSRSVDMVLMRNRIAVSTLAKAVDCPCFSAQGSIHLASYLLVSAVVSGYGAILRADGKPATALSIADSVAPSPLYMGSYELNEAAQRGIRGRIVLTELKNHLEPLLERLPRFRASLADEISQATDEASMPDVAMSSTPLEVQECVLREQLRSLVSAASQIP</sequence>
<dbReference type="PROSITE" id="PS00463">
    <property type="entry name" value="ZN2_CY6_FUNGAL_1"/>
    <property type="match status" value="1"/>
</dbReference>
<dbReference type="PANTHER" id="PTHR31069:SF31">
    <property type="entry name" value="MONODICTYPHENONE CLUSTER TRANSCRIPTION FACTOR-RELATED"/>
    <property type="match status" value="1"/>
</dbReference>
<evidence type="ECO:0000256" key="2">
    <source>
        <dbReference type="ARBA" id="ARBA00023015"/>
    </source>
</evidence>
<dbReference type="OrthoDB" id="2328572at2759"/>
<gene>
    <name evidence="7" type="ORF">CKM354_000353400</name>
</gene>
<name>A0A9P3CBH0_9PEZI</name>
<dbReference type="SUPFAM" id="SSF57701">
    <property type="entry name" value="Zn2/Cys6 DNA-binding domain"/>
    <property type="match status" value="1"/>
</dbReference>
<comment type="caution">
    <text evidence="7">The sequence shown here is derived from an EMBL/GenBank/DDBJ whole genome shotgun (WGS) entry which is preliminary data.</text>
</comment>
<dbReference type="PRINTS" id="PR00755">
    <property type="entry name" value="AFLATOXINBRP"/>
</dbReference>